<gene>
    <name evidence="1" type="ORF">PAPOLLO_LOCUS18784</name>
</gene>
<evidence type="ECO:0000313" key="2">
    <source>
        <dbReference type="Proteomes" id="UP000691718"/>
    </source>
</evidence>
<name>A0A8S3XLG7_PARAO</name>
<accession>A0A8S3XLG7</accession>
<evidence type="ECO:0000313" key="1">
    <source>
        <dbReference type="EMBL" id="CAG5027236.1"/>
    </source>
</evidence>
<reference evidence="1" key="1">
    <citation type="submission" date="2021-04" db="EMBL/GenBank/DDBJ databases">
        <authorList>
            <person name="Tunstrom K."/>
        </authorList>
    </citation>
    <scope>NUCLEOTIDE SEQUENCE</scope>
</reference>
<organism evidence="1 2">
    <name type="scientific">Parnassius apollo</name>
    <name type="common">Apollo butterfly</name>
    <name type="synonym">Papilio apollo</name>
    <dbReference type="NCBI Taxonomy" id="110799"/>
    <lineage>
        <taxon>Eukaryota</taxon>
        <taxon>Metazoa</taxon>
        <taxon>Ecdysozoa</taxon>
        <taxon>Arthropoda</taxon>
        <taxon>Hexapoda</taxon>
        <taxon>Insecta</taxon>
        <taxon>Pterygota</taxon>
        <taxon>Neoptera</taxon>
        <taxon>Endopterygota</taxon>
        <taxon>Lepidoptera</taxon>
        <taxon>Glossata</taxon>
        <taxon>Ditrysia</taxon>
        <taxon>Papilionoidea</taxon>
        <taxon>Papilionidae</taxon>
        <taxon>Parnassiinae</taxon>
        <taxon>Parnassini</taxon>
        <taxon>Parnassius</taxon>
        <taxon>Parnassius</taxon>
    </lineage>
</organism>
<dbReference type="OrthoDB" id="368507at2759"/>
<comment type="caution">
    <text evidence="1">The sequence shown here is derived from an EMBL/GenBank/DDBJ whole genome shotgun (WGS) entry which is preliminary data.</text>
</comment>
<dbReference type="Proteomes" id="UP000691718">
    <property type="component" value="Unassembled WGS sequence"/>
</dbReference>
<dbReference type="EMBL" id="CAJQZP010001185">
    <property type="protein sequence ID" value="CAG5027236.1"/>
    <property type="molecule type" value="Genomic_DNA"/>
</dbReference>
<proteinExistence type="predicted"/>
<protein>
    <submittedName>
        <fullName evidence="1">(apollo) hypothetical protein</fullName>
    </submittedName>
</protein>
<dbReference type="AlphaFoldDB" id="A0A8S3XLG7"/>
<sequence>MEEPRSPRVVTSKRRIKYRKSSWRIHNFEVWSGELLCRVVVLRMEGSALLWIGSDKPELGEVALGMPAQIESRGALSSSLFGVEIHIASGGARTHCRD</sequence>
<keyword evidence="2" id="KW-1185">Reference proteome</keyword>